<keyword evidence="3" id="KW-1185">Reference proteome</keyword>
<reference evidence="2 3" key="1">
    <citation type="submission" date="2019-07" db="EMBL/GenBank/DDBJ databases">
        <title>Genomics analysis of Aphanomyces spp. identifies a new class of oomycete effector associated with host adaptation.</title>
        <authorList>
            <person name="Gaulin E."/>
        </authorList>
    </citation>
    <scope>NUCLEOTIDE SEQUENCE [LARGE SCALE GENOMIC DNA]</scope>
    <source>
        <strain evidence="2 3">ATCC 201684</strain>
    </source>
</reference>
<feature type="compositionally biased region" description="Basic residues" evidence="1">
    <location>
        <begin position="9"/>
        <end position="21"/>
    </location>
</feature>
<accession>A0A6G0XGD0</accession>
<dbReference type="EMBL" id="VJMJ01000065">
    <property type="protein sequence ID" value="KAF0739268.1"/>
    <property type="molecule type" value="Genomic_DNA"/>
</dbReference>
<feature type="compositionally biased region" description="Basic and acidic residues" evidence="1">
    <location>
        <begin position="218"/>
        <end position="230"/>
    </location>
</feature>
<feature type="compositionally biased region" description="Low complexity" evidence="1">
    <location>
        <begin position="89"/>
        <end position="116"/>
    </location>
</feature>
<protein>
    <submittedName>
        <fullName evidence="2">Uncharacterized protein</fullName>
    </submittedName>
</protein>
<evidence type="ECO:0000313" key="2">
    <source>
        <dbReference type="EMBL" id="KAF0739268.1"/>
    </source>
</evidence>
<evidence type="ECO:0000256" key="1">
    <source>
        <dbReference type="SAM" id="MobiDB-lite"/>
    </source>
</evidence>
<dbReference type="AlphaFoldDB" id="A0A6G0XGD0"/>
<evidence type="ECO:0000313" key="3">
    <source>
        <dbReference type="Proteomes" id="UP000481153"/>
    </source>
</evidence>
<name>A0A6G0XGD0_9STRA</name>
<gene>
    <name evidence="2" type="ORF">Ae201684_005045</name>
</gene>
<feature type="region of interest" description="Disordered" evidence="1">
    <location>
        <begin position="45"/>
        <end position="144"/>
    </location>
</feature>
<sequence length="532" mass="58278">MPSIDYHKMTCRTKKSPRSSRKPRDENMTQTQVDDAVVAIAMADTSIIQDEEVKASVENGSIEEPKENSVKSTCAVPISRTSKPKPSSKKLPTPITAPATTHTKATTASSRSSLAKMTTSTAPQTKKSFVSKAPPASKSGQHQDLLRVQTSKMRLETAKPSRFNATVDATTASHSKNRIVIAEVAGIAKILPRQVPTCSPAKADIHETCHGASALTIHDPKPDNQQETKTTKRSAQTKTSHLEVTDKCLSSNLVVTMSSREVTDKHKRVLPSGLVTGRDHSVQDPRGTTMHPSSPRQPMRGKKKPIEPTRPQLQKSISFTMKARPEKRVQAERGPFCDDNATGCFEKPHQLKRSVAREYEIATDKPREDIPCTLATQNYTNNQAYDGTNKGIMASPTKRIQDEIQCFLQRSMDPQRKASSNNAGQDQARINVQSNMKCMERPHHLNRSENFIAVDPQDGTSQDESQSQVQTNKMTIIPTGGSTLADDSAKSALTFSSAGSAFMPKRRANEAETAETLSIKRTCRAIASIIPL</sequence>
<dbReference type="VEuPathDB" id="FungiDB:AeMF1_003734"/>
<dbReference type="Proteomes" id="UP000481153">
    <property type="component" value="Unassembled WGS sequence"/>
</dbReference>
<feature type="region of interest" description="Disordered" evidence="1">
    <location>
        <begin position="272"/>
        <end position="309"/>
    </location>
</feature>
<feature type="region of interest" description="Disordered" evidence="1">
    <location>
        <begin position="1"/>
        <end position="33"/>
    </location>
</feature>
<organism evidence="2 3">
    <name type="scientific">Aphanomyces euteiches</name>
    <dbReference type="NCBI Taxonomy" id="100861"/>
    <lineage>
        <taxon>Eukaryota</taxon>
        <taxon>Sar</taxon>
        <taxon>Stramenopiles</taxon>
        <taxon>Oomycota</taxon>
        <taxon>Saprolegniomycetes</taxon>
        <taxon>Saprolegniales</taxon>
        <taxon>Verrucalvaceae</taxon>
        <taxon>Aphanomyces</taxon>
    </lineage>
</organism>
<comment type="caution">
    <text evidence="2">The sequence shown here is derived from an EMBL/GenBank/DDBJ whole genome shotgun (WGS) entry which is preliminary data.</text>
</comment>
<proteinExistence type="predicted"/>
<feature type="region of interest" description="Disordered" evidence="1">
    <location>
        <begin position="214"/>
        <end position="242"/>
    </location>
</feature>
<feature type="compositionally biased region" description="Polar residues" evidence="1">
    <location>
        <begin position="117"/>
        <end position="128"/>
    </location>
</feature>